<comment type="caution">
    <text evidence="1">The sequence shown here is derived from an EMBL/GenBank/DDBJ whole genome shotgun (WGS) entry which is preliminary data.</text>
</comment>
<dbReference type="AlphaFoldDB" id="A0AA39USG4"/>
<accession>A0AA39USG4</accession>
<dbReference type="InterPro" id="IPR012337">
    <property type="entry name" value="RNaseH-like_sf"/>
</dbReference>
<proteinExistence type="predicted"/>
<dbReference type="Proteomes" id="UP001175228">
    <property type="component" value="Unassembled WGS sequence"/>
</dbReference>
<keyword evidence="2" id="KW-1185">Reference proteome</keyword>
<dbReference type="GO" id="GO:0003676">
    <property type="term" value="F:nucleic acid binding"/>
    <property type="evidence" value="ECO:0007669"/>
    <property type="project" value="InterPro"/>
</dbReference>
<reference evidence="1" key="1">
    <citation type="submission" date="2023-06" db="EMBL/GenBank/DDBJ databases">
        <authorList>
            <consortium name="Lawrence Berkeley National Laboratory"/>
            <person name="Ahrendt S."/>
            <person name="Sahu N."/>
            <person name="Indic B."/>
            <person name="Wong-Bajracharya J."/>
            <person name="Merenyi Z."/>
            <person name="Ke H.-M."/>
            <person name="Monk M."/>
            <person name="Kocsube S."/>
            <person name="Drula E."/>
            <person name="Lipzen A."/>
            <person name="Balint B."/>
            <person name="Henrissat B."/>
            <person name="Andreopoulos B."/>
            <person name="Martin F.M."/>
            <person name="Harder C.B."/>
            <person name="Rigling D."/>
            <person name="Ford K.L."/>
            <person name="Foster G.D."/>
            <person name="Pangilinan J."/>
            <person name="Papanicolaou A."/>
            <person name="Barry K."/>
            <person name="LaButti K."/>
            <person name="Viragh M."/>
            <person name="Koriabine M."/>
            <person name="Yan M."/>
            <person name="Riley R."/>
            <person name="Champramary S."/>
            <person name="Plett K.L."/>
            <person name="Tsai I.J."/>
            <person name="Slot J."/>
            <person name="Sipos G."/>
            <person name="Plett J."/>
            <person name="Nagy L.G."/>
            <person name="Grigoriev I.V."/>
        </authorList>
    </citation>
    <scope>NUCLEOTIDE SEQUENCE</scope>
    <source>
        <strain evidence="1">HWK02</strain>
    </source>
</reference>
<protein>
    <recommendedName>
        <fullName evidence="3">RNase H type-1 domain-containing protein</fullName>
    </recommendedName>
</protein>
<evidence type="ECO:0000313" key="2">
    <source>
        <dbReference type="Proteomes" id="UP001175228"/>
    </source>
</evidence>
<dbReference type="Gene3D" id="3.30.420.10">
    <property type="entry name" value="Ribonuclease H-like superfamily/Ribonuclease H"/>
    <property type="match status" value="1"/>
</dbReference>
<name>A0AA39USG4_9AGAR</name>
<sequence length="305" mass="35244">MTITDSKYVIDELCFHLKRWENSGWVGVQRNPIYFKWVKGHSGNAGNKGAKLNVEEAIPVDIEIDWEFNVDEAKLSTLTQSQAYCLLMSLKTVLERPSVIATAQSINGVKPLNLKLWKGFLWKALQNTFKTGAFWEHIGPQYVKRGECPYCKVMKTMEHILIECNIEGQTLLWKLAQELWEMQGQKWITQTLGVALGSMLIQIKLANGKVDRAATRMYQILITETRRTQEGPHSHQWIQRGDEDVEKWHSCEEIKRMWLDAMNCRLAIDQLLVNKCRFGSKALTKVLVLSMWRGTLYNERSLPED</sequence>
<dbReference type="EMBL" id="JAUEPU010000007">
    <property type="protein sequence ID" value="KAK0501118.1"/>
    <property type="molecule type" value="Genomic_DNA"/>
</dbReference>
<dbReference type="InterPro" id="IPR036397">
    <property type="entry name" value="RNaseH_sf"/>
</dbReference>
<evidence type="ECO:0008006" key="3">
    <source>
        <dbReference type="Google" id="ProtNLM"/>
    </source>
</evidence>
<organism evidence="1 2">
    <name type="scientific">Armillaria luteobubalina</name>
    <dbReference type="NCBI Taxonomy" id="153913"/>
    <lineage>
        <taxon>Eukaryota</taxon>
        <taxon>Fungi</taxon>
        <taxon>Dikarya</taxon>
        <taxon>Basidiomycota</taxon>
        <taxon>Agaricomycotina</taxon>
        <taxon>Agaricomycetes</taxon>
        <taxon>Agaricomycetidae</taxon>
        <taxon>Agaricales</taxon>
        <taxon>Marasmiineae</taxon>
        <taxon>Physalacriaceae</taxon>
        <taxon>Armillaria</taxon>
    </lineage>
</organism>
<gene>
    <name evidence="1" type="ORF">EDD18DRAFT_1307512</name>
</gene>
<dbReference type="SUPFAM" id="SSF53098">
    <property type="entry name" value="Ribonuclease H-like"/>
    <property type="match status" value="1"/>
</dbReference>
<evidence type="ECO:0000313" key="1">
    <source>
        <dbReference type="EMBL" id="KAK0501118.1"/>
    </source>
</evidence>